<dbReference type="Pfam" id="PF01648">
    <property type="entry name" value="ACPS"/>
    <property type="match status" value="1"/>
</dbReference>
<evidence type="ECO:0000313" key="13">
    <source>
        <dbReference type="Proteomes" id="UP000007494"/>
    </source>
</evidence>
<feature type="domain" description="4'-phosphopantetheinyl transferase" evidence="11">
    <location>
        <begin position="503"/>
        <end position="565"/>
    </location>
</feature>
<feature type="compositionally biased region" description="Basic and acidic residues" evidence="10">
    <location>
        <begin position="73"/>
        <end position="82"/>
    </location>
</feature>
<dbReference type="InterPro" id="IPR008278">
    <property type="entry name" value="4-PPantetheinyl_Trfase_dom"/>
</dbReference>
<dbReference type="GO" id="GO:0000287">
    <property type="term" value="F:magnesium ion binding"/>
    <property type="evidence" value="ECO:0007669"/>
    <property type="project" value="InterPro"/>
</dbReference>
<dbReference type="Pfam" id="PF02130">
    <property type="entry name" value="YbeY"/>
    <property type="match status" value="1"/>
</dbReference>
<evidence type="ECO:0000313" key="12">
    <source>
        <dbReference type="EMBL" id="CBZ52365.1"/>
    </source>
</evidence>
<feature type="compositionally biased region" description="Basic and acidic residues" evidence="10">
    <location>
        <begin position="326"/>
        <end position="335"/>
    </location>
</feature>
<evidence type="ECO:0000256" key="7">
    <source>
        <dbReference type="ARBA" id="ARBA00022801"/>
    </source>
</evidence>
<keyword evidence="13" id="KW-1185">Reference proteome</keyword>
<dbReference type="OrthoDB" id="348801at2759"/>
<gene>
    <name evidence="12" type="ORF">NCLIV_021530</name>
</gene>
<dbReference type="GO" id="GO:0006633">
    <property type="term" value="P:fatty acid biosynthetic process"/>
    <property type="evidence" value="ECO:0007669"/>
    <property type="project" value="InterPro"/>
</dbReference>
<feature type="compositionally biased region" description="Basic and acidic residues" evidence="10">
    <location>
        <begin position="106"/>
        <end position="118"/>
    </location>
</feature>
<keyword evidence="3 12" id="KW-0808">Transferase</keyword>
<evidence type="ECO:0000256" key="4">
    <source>
        <dbReference type="ARBA" id="ARBA00022722"/>
    </source>
</evidence>
<dbReference type="NCBIfam" id="TIGR00556">
    <property type="entry name" value="pantethn_trn"/>
    <property type="match status" value="1"/>
</dbReference>
<dbReference type="GO" id="GO:0008897">
    <property type="term" value="F:holo-[acyl-carrier-protein] synthase activity"/>
    <property type="evidence" value="ECO:0007669"/>
    <property type="project" value="InterPro"/>
</dbReference>
<evidence type="ECO:0000259" key="11">
    <source>
        <dbReference type="Pfam" id="PF01648"/>
    </source>
</evidence>
<dbReference type="GO" id="GO:0006364">
    <property type="term" value="P:rRNA processing"/>
    <property type="evidence" value="ECO:0007669"/>
    <property type="project" value="InterPro"/>
</dbReference>
<accession>F0VF71</accession>
<name>F0VF71_NEOCL</name>
<feature type="compositionally biased region" description="Basic and acidic residues" evidence="10">
    <location>
        <begin position="476"/>
        <end position="485"/>
    </location>
</feature>
<reference evidence="13" key="1">
    <citation type="journal article" date="2012" name="PLoS Pathog.">
        <title>Comparative genomics of the apicomplexan parasites Toxoplasma gondii and Neospora caninum: Coccidia differing in host range and transmission strategy.</title>
        <authorList>
            <person name="Reid A.J."/>
            <person name="Vermont S.J."/>
            <person name="Cotton J.A."/>
            <person name="Harris D."/>
            <person name="Hill-Cawthorne G.A."/>
            <person name="Konen-Waisman S."/>
            <person name="Latham S.M."/>
            <person name="Mourier T."/>
            <person name="Norton R."/>
            <person name="Quail M.A."/>
            <person name="Sanders M."/>
            <person name="Shanmugam D."/>
            <person name="Sohal A."/>
            <person name="Wasmuth J.D."/>
            <person name="Brunk B."/>
            <person name="Grigg M.E."/>
            <person name="Howard J.C."/>
            <person name="Parkinson J."/>
            <person name="Roos D.S."/>
            <person name="Trees A.J."/>
            <person name="Berriman M."/>
            <person name="Pain A."/>
            <person name="Wastling J.M."/>
        </authorList>
    </citation>
    <scope>NUCLEOTIDE SEQUENCE [LARGE SCALE GENOMIC DNA]</scope>
    <source>
        <strain evidence="13">Liverpool</strain>
    </source>
</reference>
<sequence>MAEVDAYLDSLERDEARRGRARKPRGNARNASVVRAWGKPASSLRGCSSPASSSVREPRSSSSQASAPRHARPPADARELPLSSCEHRRAGLLHAADAAATRKTSRKEDARQEHGVESLKQRVDGEPAGVGVEDWGEGEVTIDRDEDSLFPLDEGLLARQASAVLEILGAPTITSESRVSCRFSAGVIQAAIDADRREVEKLADDGSQFFCQGSGIKDLLKLRLSVPERLPLLFMHASLHLLGFDHEEDEQAAEMEAVEEALFARFLKQAQARALLQGGGPAAPHFFVGTGLDICSISRMRKFLLRRLCPESTAADGEASGGDPQDPEKGTDRGKRASSCGPEGGKERYAGRAQSHLSTREVAAAGEGQTAPGEIEEPQQRRNADATRCMHTRRLKRALRWILTPLEILEFRRQFEGMRTASCGGTEPPTLWERTHASGERVRACGTSEKAPNSETDREASGLHNTCAGGTGSGTRETRESEENKNLMSDKSLRKKSDVLSRNLQGAAAFLAGRFAAKEALAKAMGGSGLRSLSAHGIRMRDVEIYRGLNGQPLVRLLGDALEHQRQKRISSVFISITGEGDMAMATATAVGT</sequence>
<evidence type="ECO:0000256" key="2">
    <source>
        <dbReference type="ARBA" id="ARBA00010875"/>
    </source>
</evidence>
<feature type="region of interest" description="Disordered" evidence="10">
    <location>
        <begin position="97"/>
        <end position="118"/>
    </location>
</feature>
<feature type="compositionally biased region" description="Basic and acidic residues" evidence="10">
    <location>
        <begin position="433"/>
        <end position="443"/>
    </location>
</feature>
<keyword evidence="6" id="KW-0255">Endonuclease</keyword>
<evidence type="ECO:0000256" key="3">
    <source>
        <dbReference type="ARBA" id="ARBA00022679"/>
    </source>
</evidence>
<dbReference type="GO" id="GO:0004222">
    <property type="term" value="F:metalloendopeptidase activity"/>
    <property type="evidence" value="ECO:0007669"/>
    <property type="project" value="InterPro"/>
</dbReference>
<dbReference type="SUPFAM" id="SSF55486">
    <property type="entry name" value="Metalloproteases ('zincins'), catalytic domain"/>
    <property type="match status" value="1"/>
</dbReference>
<dbReference type="InterPro" id="IPR002036">
    <property type="entry name" value="YbeY"/>
</dbReference>
<keyword evidence="9" id="KW-0460">Magnesium</keyword>
<dbReference type="VEuPathDB" id="ToxoDB:NCLIV_021530"/>
<dbReference type="EMBL" id="FR823388">
    <property type="protein sequence ID" value="CBZ52365.1"/>
    <property type="molecule type" value="Genomic_DNA"/>
</dbReference>
<keyword evidence="8" id="KW-0862">Zinc</keyword>
<dbReference type="SUPFAM" id="SSF56214">
    <property type="entry name" value="4'-phosphopantetheinyl transferase"/>
    <property type="match status" value="1"/>
</dbReference>
<protein>
    <submittedName>
        <fullName evidence="12">Phosphopantethiene--protein transferase domain containing protein</fullName>
    </submittedName>
</protein>
<evidence type="ECO:0000256" key="6">
    <source>
        <dbReference type="ARBA" id="ARBA00022759"/>
    </source>
</evidence>
<evidence type="ECO:0000256" key="10">
    <source>
        <dbReference type="SAM" id="MobiDB-lite"/>
    </source>
</evidence>
<dbReference type="InterPro" id="IPR004568">
    <property type="entry name" value="Ppantetheine-prot_Trfase_dom"/>
</dbReference>
<feature type="region of interest" description="Disordered" evidence="10">
    <location>
        <begin position="422"/>
        <end position="489"/>
    </location>
</feature>
<dbReference type="InterPro" id="IPR023091">
    <property type="entry name" value="MetalPrtase_cat_dom_sf_prd"/>
</dbReference>
<feature type="region of interest" description="Disordered" evidence="10">
    <location>
        <begin position="313"/>
        <end position="388"/>
    </location>
</feature>
<dbReference type="Gene3D" id="3.40.390.30">
    <property type="entry name" value="Metalloproteases ('zincins'), catalytic domain"/>
    <property type="match status" value="1"/>
</dbReference>
<comment type="cofactor">
    <cofactor evidence="1">
        <name>Zn(2+)</name>
        <dbReference type="ChEBI" id="CHEBI:29105"/>
    </cofactor>
</comment>
<dbReference type="Gene3D" id="3.90.470.20">
    <property type="entry name" value="4'-phosphopantetheinyl transferase domain"/>
    <property type="match status" value="1"/>
</dbReference>
<evidence type="ECO:0000256" key="5">
    <source>
        <dbReference type="ARBA" id="ARBA00022723"/>
    </source>
</evidence>
<dbReference type="RefSeq" id="XP_003882397.1">
    <property type="nucleotide sequence ID" value="XM_003882348.1"/>
</dbReference>
<dbReference type="GeneID" id="13444287"/>
<evidence type="ECO:0000256" key="8">
    <source>
        <dbReference type="ARBA" id="ARBA00022833"/>
    </source>
</evidence>
<keyword evidence="7" id="KW-0378">Hydrolase</keyword>
<dbReference type="AlphaFoldDB" id="F0VF71"/>
<dbReference type="Proteomes" id="UP000007494">
    <property type="component" value="Chromosome VIIa"/>
</dbReference>
<organism evidence="12 13">
    <name type="scientific">Neospora caninum (strain Liverpool)</name>
    <dbReference type="NCBI Taxonomy" id="572307"/>
    <lineage>
        <taxon>Eukaryota</taxon>
        <taxon>Sar</taxon>
        <taxon>Alveolata</taxon>
        <taxon>Apicomplexa</taxon>
        <taxon>Conoidasida</taxon>
        <taxon>Coccidia</taxon>
        <taxon>Eucoccidiorida</taxon>
        <taxon>Eimeriorina</taxon>
        <taxon>Sarcocystidae</taxon>
        <taxon>Neospora</taxon>
    </lineage>
</organism>
<evidence type="ECO:0000256" key="9">
    <source>
        <dbReference type="ARBA" id="ARBA00022842"/>
    </source>
</evidence>
<dbReference type="InterPro" id="IPR020549">
    <property type="entry name" value="YbeY_CS"/>
</dbReference>
<keyword evidence="4" id="KW-0540">Nuclease</keyword>
<dbReference type="eggNOG" id="ENOG502SDWS">
    <property type="taxonomic scope" value="Eukaryota"/>
</dbReference>
<dbReference type="InterPro" id="IPR037143">
    <property type="entry name" value="4-PPantetheinyl_Trfase_dom_sf"/>
</dbReference>
<dbReference type="GO" id="GO:0004519">
    <property type="term" value="F:endonuclease activity"/>
    <property type="evidence" value="ECO:0007669"/>
    <property type="project" value="UniProtKB-KW"/>
</dbReference>
<evidence type="ECO:0000256" key="1">
    <source>
        <dbReference type="ARBA" id="ARBA00001947"/>
    </source>
</evidence>
<keyword evidence="5" id="KW-0479">Metal-binding</keyword>
<dbReference type="InParanoid" id="F0VF71"/>
<dbReference type="PROSITE" id="PS01306">
    <property type="entry name" value="UPF0054"/>
    <property type="match status" value="1"/>
</dbReference>
<comment type="similarity">
    <text evidence="2">Belongs to the endoribonuclease YbeY family.</text>
</comment>
<feature type="region of interest" description="Disordered" evidence="10">
    <location>
        <begin position="1"/>
        <end position="82"/>
    </location>
</feature>
<feature type="compositionally biased region" description="Low complexity" evidence="10">
    <location>
        <begin position="48"/>
        <end position="68"/>
    </location>
</feature>
<proteinExistence type="inferred from homology"/>